<protein>
    <recommendedName>
        <fullName evidence="3 7">Exocyst complex component 2</fullName>
    </recommendedName>
</protein>
<keyword evidence="5 7" id="KW-0268">Exocytosis</keyword>
<dbReference type="CDD" id="cd00603">
    <property type="entry name" value="IPT_PCSR"/>
    <property type="match status" value="1"/>
</dbReference>
<evidence type="ECO:0000259" key="8">
    <source>
        <dbReference type="Pfam" id="PF01833"/>
    </source>
</evidence>
<dbReference type="Gene3D" id="2.60.40.10">
    <property type="entry name" value="Immunoglobulins"/>
    <property type="match status" value="1"/>
</dbReference>
<evidence type="ECO:0000313" key="10">
    <source>
        <dbReference type="EMBL" id="KAJ4448578.1"/>
    </source>
</evidence>
<evidence type="ECO:0000256" key="6">
    <source>
        <dbReference type="ARBA" id="ARBA00022927"/>
    </source>
</evidence>
<dbReference type="EMBL" id="JAJSOF020000005">
    <property type="protein sequence ID" value="KAJ4448578.1"/>
    <property type="molecule type" value="Genomic_DNA"/>
</dbReference>
<reference evidence="10 11" key="1">
    <citation type="journal article" date="2022" name="Allergy">
        <title>Genome assembly and annotation of Periplaneta americana reveal a comprehensive cockroach allergen profile.</title>
        <authorList>
            <person name="Wang L."/>
            <person name="Xiong Q."/>
            <person name="Saelim N."/>
            <person name="Wang L."/>
            <person name="Nong W."/>
            <person name="Wan A.T."/>
            <person name="Shi M."/>
            <person name="Liu X."/>
            <person name="Cao Q."/>
            <person name="Hui J.H.L."/>
            <person name="Sookrung N."/>
            <person name="Leung T.F."/>
            <person name="Tungtrongchitr A."/>
            <person name="Tsui S.K.W."/>
        </authorList>
    </citation>
    <scope>NUCLEOTIDE SEQUENCE [LARGE SCALE GENOMIC DNA]</scope>
    <source>
        <strain evidence="10">PWHHKU_190912</strain>
    </source>
</reference>
<evidence type="ECO:0000256" key="5">
    <source>
        <dbReference type="ARBA" id="ARBA00022483"/>
    </source>
</evidence>
<feature type="domain" description="IPT/TIG" evidence="8">
    <location>
        <begin position="5"/>
        <end position="86"/>
    </location>
</feature>
<dbReference type="Pfam" id="PF15469">
    <property type="entry name" value="Sec5"/>
    <property type="match status" value="1"/>
</dbReference>
<accession>A0ABQ8TRV4</accession>
<comment type="subunit">
    <text evidence="7">Component of the exocyst complex.</text>
</comment>
<keyword evidence="4 7" id="KW-0813">Transport</keyword>
<dbReference type="Proteomes" id="UP001148838">
    <property type="component" value="Unassembled WGS sequence"/>
</dbReference>
<dbReference type="PANTHER" id="PTHR13043:SF1">
    <property type="entry name" value="EXOCYST COMPLEX COMPONENT 2"/>
    <property type="match status" value="1"/>
</dbReference>
<evidence type="ECO:0000313" key="11">
    <source>
        <dbReference type="Proteomes" id="UP001148838"/>
    </source>
</evidence>
<keyword evidence="11" id="KW-1185">Reference proteome</keyword>
<name>A0ABQ8TRV4_PERAM</name>
<gene>
    <name evidence="10" type="ORF">ANN_10596</name>
</gene>
<keyword evidence="6 7" id="KW-0653">Protein transport</keyword>
<dbReference type="InterPro" id="IPR014756">
    <property type="entry name" value="Ig_E-set"/>
</dbReference>
<dbReference type="InterPro" id="IPR039481">
    <property type="entry name" value="EXOC2/Sec5_N_dom"/>
</dbReference>
<dbReference type="SUPFAM" id="SSF81296">
    <property type="entry name" value="E set domains"/>
    <property type="match status" value="1"/>
</dbReference>
<dbReference type="PANTHER" id="PTHR13043">
    <property type="entry name" value="EXOCYST COMPLEX COMPONENT SEC5"/>
    <property type="match status" value="1"/>
</dbReference>
<sequence>MGPPPIVTGVSPKEGPPGTRVTVRGEFLGTGPTDLQGLTICGCDCLLSAEWKSTNKIIARSGPGKGRGDIIVTTRSGGKGHPRYNFESVMETALDFIFRIGYHETIGPMKESAVWVEEAPLQTLAWGRRSLSPTSYQQEDPLGLSVEENDKKFPEDDLHELFPEGSGDLASEQFIAGWFLLEHHHATTFDDLRAGLAFLRRKVDGQKEGQLSFLKANVGSVMDQLDTLTILKEKFESDVKEHGPDPTAKVEKAIQEHYFTNQNCQFTVRLPWLILLAQSLEFTVSRTPDLQRQSTELRTQVPQLQSTALKLRTSDAHTAADTLKSNSGFEAGFTATQDWLA</sequence>
<comment type="caution">
    <text evidence="10">The sequence shown here is derived from an EMBL/GenBank/DDBJ whole genome shotgun (WGS) entry which is preliminary data.</text>
</comment>
<feature type="domain" description="Exocyst complex component EXOC2/Sec5 N-terminal" evidence="9">
    <location>
        <begin position="139"/>
        <end position="247"/>
    </location>
</feature>
<comment type="function">
    <text evidence="1 7">Component of the exocyst complex involved in the docking of exocytic vesicles with fusion sites on the plasma membrane.</text>
</comment>
<evidence type="ECO:0000259" key="9">
    <source>
        <dbReference type="Pfam" id="PF15469"/>
    </source>
</evidence>
<proteinExistence type="inferred from homology"/>
<evidence type="ECO:0000256" key="7">
    <source>
        <dbReference type="RuleBase" id="RU365069"/>
    </source>
</evidence>
<evidence type="ECO:0000256" key="2">
    <source>
        <dbReference type="ARBA" id="ARBA00010578"/>
    </source>
</evidence>
<dbReference type="InterPro" id="IPR013783">
    <property type="entry name" value="Ig-like_fold"/>
</dbReference>
<evidence type="ECO:0000256" key="3">
    <source>
        <dbReference type="ARBA" id="ARBA00017526"/>
    </source>
</evidence>
<organism evidence="10 11">
    <name type="scientific">Periplaneta americana</name>
    <name type="common">American cockroach</name>
    <name type="synonym">Blatta americana</name>
    <dbReference type="NCBI Taxonomy" id="6978"/>
    <lineage>
        <taxon>Eukaryota</taxon>
        <taxon>Metazoa</taxon>
        <taxon>Ecdysozoa</taxon>
        <taxon>Arthropoda</taxon>
        <taxon>Hexapoda</taxon>
        <taxon>Insecta</taxon>
        <taxon>Pterygota</taxon>
        <taxon>Neoptera</taxon>
        <taxon>Polyneoptera</taxon>
        <taxon>Dictyoptera</taxon>
        <taxon>Blattodea</taxon>
        <taxon>Blattoidea</taxon>
        <taxon>Blattidae</taxon>
        <taxon>Blattinae</taxon>
        <taxon>Periplaneta</taxon>
    </lineage>
</organism>
<evidence type="ECO:0000256" key="1">
    <source>
        <dbReference type="ARBA" id="ARBA00002660"/>
    </source>
</evidence>
<dbReference type="Pfam" id="PF01833">
    <property type="entry name" value="TIG"/>
    <property type="match status" value="1"/>
</dbReference>
<evidence type="ECO:0000256" key="4">
    <source>
        <dbReference type="ARBA" id="ARBA00022448"/>
    </source>
</evidence>
<dbReference type="InterPro" id="IPR002909">
    <property type="entry name" value="IPT_dom"/>
</dbReference>
<comment type="similarity">
    <text evidence="2 7">Belongs to the SEC5 family.</text>
</comment>
<dbReference type="InterPro" id="IPR029175">
    <property type="entry name" value="EXOC2/Sec5"/>
</dbReference>